<dbReference type="OrthoDB" id="10253115at2759"/>
<evidence type="ECO:0000256" key="4">
    <source>
        <dbReference type="ARBA" id="ARBA00023125"/>
    </source>
</evidence>
<dbReference type="PANTHER" id="PTHR36206:SF13">
    <property type="entry name" value="TRANSCRIPTIONAL REGULATORY PROTEIN MOC3"/>
    <property type="match status" value="1"/>
</dbReference>
<dbReference type="PANTHER" id="PTHR36206">
    <property type="entry name" value="ASPERCRYPTIN BIOSYNTHESIS CLUSTER-SPECIFIC TRANSCRIPTION REGULATOR ATNN-RELATED"/>
    <property type="match status" value="1"/>
</dbReference>
<sequence length="560" mass="62247">MAAFILENGRLWSDPQAIALRPKKRSRKWAPKKRTGCLTCSCVVASRECIGVGYAATVLPDAADQESGSRGLVPQRRIGLVHQPDVTVSPPGVKTSEQEMMQFRFLCQVAASSMAGVFDQKFCSRDMLQATSFHPIVWHASCALAAMYQRESLLAGSSDIHGRAKTAAQRQDLRSFALEQYNQSIAGVLGIMESVELSSLDLEVLLTTTLLFTAISSLQGDMPAAILHIINGQRILQRWKRGIADAPMKMTGGKNRSSTGLLTPSSVEAVMGRLVSQSSTIRQIPWSEEYYKSLEAPVISQDAFCSPEDAYYEFEPLSKAYFELGENNKFIMDPAKRQPPFQVRMAYLAALGEWTMKFDTMQRRPGIMDSPTNREAVLVLQARQIGMEIEVQRDPAGQETTWDEFNVQFARIVALGEQLRDGLHQGAGRVFSFSSSMMDVLFVTAIRCREHGVRHRAMELLRRQNAREGLCNSRLAFAIAAGWAEIEEAPGTAKRRIAEDGIVVEGGEECACEAERFICGEHRVTAVGGEFRTDDVGTMRYWTRRALELGLPGEMRELAW</sequence>
<reference evidence="7 8" key="1">
    <citation type="submission" date="2016-03" db="EMBL/GenBank/DDBJ databases">
        <title>Fine-scale spatial genetic structure of a fungal parasite of coffee scale insects.</title>
        <authorList>
            <person name="Jackson D."/>
            <person name="Zemenick K.A."/>
            <person name="Malloure B."/>
            <person name="Quandt C.A."/>
            <person name="James T.Y."/>
        </authorList>
    </citation>
    <scope>NUCLEOTIDE SEQUENCE [LARGE SCALE GENOMIC DNA]</scope>
    <source>
        <strain evidence="7 8">UM487</strain>
    </source>
</reference>
<evidence type="ECO:0000313" key="7">
    <source>
        <dbReference type="EMBL" id="OAR01828.1"/>
    </source>
</evidence>
<name>A0A179IGT6_CORDF</name>
<dbReference type="Proteomes" id="UP000243081">
    <property type="component" value="Unassembled WGS sequence"/>
</dbReference>
<dbReference type="EMBL" id="LUKN01000980">
    <property type="protein sequence ID" value="OAR01828.1"/>
    <property type="molecule type" value="Genomic_DNA"/>
</dbReference>
<protein>
    <recommendedName>
        <fullName evidence="9">Transcription factor domain-containing protein</fullName>
    </recommendedName>
</protein>
<keyword evidence="8" id="KW-1185">Reference proteome</keyword>
<evidence type="ECO:0008006" key="9">
    <source>
        <dbReference type="Google" id="ProtNLM"/>
    </source>
</evidence>
<gene>
    <name evidence="7" type="ORF">LLEC1_06695</name>
</gene>
<keyword evidence="2" id="KW-0862">Zinc</keyword>
<evidence type="ECO:0000256" key="5">
    <source>
        <dbReference type="ARBA" id="ARBA00023163"/>
    </source>
</evidence>
<evidence type="ECO:0000313" key="8">
    <source>
        <dbReference type="Proteomes" id="UP000243081"/>
    </source>
</evidence>
<dbReference type="OMA" id="CINDFAG"/>
<accession>A0A179IGT6</accession>
<dbReference type="AlphaFoldDB" id="A0A179IGT6"/>
<keyword evidence="4" id="KW-0238">DNA-binding</keyword>
<organism evidence="7 8">
    <name type="scientific">Cordyceps confragosa</name>
    <name type="common">Lecanicillium lecanii</name>
    <dbReference type="NCBI Taxonomy" id="2714763"/>
    <lineage>
        <taxon>Eukaryota</taxon>
        <taxon>Fungi</taxon>
        <taxon>Dikarya</taxon>
        <taxon>Ascomycota</taxon>
        <taxon>Pezizomycotina</taxon>
        <taxon>Sordariomycetes</taxon>
        <taxon>Hypocreomycetidae</taxon>
        <taxon>Hypocreales</taxon>
        <taxon>Cordycipitaceae</taxon>
        <taxon>Akanthomyces</taxon>
    </lineage>
</organism>
<evidence type="ECO:0000256" key="3">
    <source>
        <dbReference type="ARBA" id="ARBA00023015"/>
    </source>
</evidence>
<proteinExistence type="predicted"/>
<comment type="caution">
    <text evidence="7">The sequence shown here is derived from an EMBL/GenBank/DDBJ whole genome shotgun (WGS) entry which is preliminary data.</text>
</comment>
<keyword evidence="3" id="KW-0805">Transcription regulation</keyword>
<dbReference type="GO" id="GO:0003677">
    <property type="term" value="F:DNA binding"/>
    <property type="evidence" value="ECO:0007669"/>
    <property type="project" value="UniProtKB-KW"/>
</dbReference>
<evidence type="ECO:0000256" key="2">
    <source>
        <dbReference type="ARBA" id="ARBA00022833"/>
    </source>
</evidence>
<dbReference type="GO" id="GO:0046872">
    <property type="term" value="F:metal ion binding"/>
    <property type="evidence" value="ECO:0007669"/>
    <property type="project" value="UniProtKB-KW"/>
</dbReference>
<keyword evidence="5" id="KW-0804">Transcription</keyword>
<keyword evidence="6" id="KW-0539">Nucleus</keyword>
<evidence type="ECO:0000256" key="1">
    <source>
        <dbReference type="ARBA" id="ARBA00022723"/>
    </source>
</evidence>
<evidence type="ECO:0000256" key="6">
    <source>
        <dbReference type="ARBA" id="ARBA00023242"/>
    </source>
</evidence>
<keyword evidence="1" id="KW-0479">Metal-binding</keyword>
<dbReference type="InterPro" id="IPR052360">
    <property type="entry name" value="Transcr_Regulatory_Proteins"/>
</dbReference>